<evidence type="ECO:0000259" key="2">
    <source>
        <dbReference type="PROSITE" id="PS51202"/>
    </source>
</evidence>
<accession>A0A830F911</accession>
<dbReference type="SUPFAM" id="SSF116726">
    <property type="entry name" value="TrkA C-terminal domain-like"/>
    <property type="match status" value="1"/>
</dbReference>
<keyword evidence="1" id="KW-0812">Transmembrane</keyword>
<keyword evidence="1" id="KW-0472">Membrane</keyword>
<evidence type="ECO:0000313" key="3">
    <source>
        <dbReference type="EMBL" id="GGL51565.1"/>
    </source>
</evidence>
<feature type="transmembrane region" description="Helical" evidence="1">
    <location>
        <begin position="12"/>
        <end position="33"/>
    </location>
</feature>
<dbReference type="PROSITE" id="PS51202">
    <property type="entry name" value="RCK_C"/>
    <property type="match status" value="1"/>
</dbReference>
<dbReference type="InterPro" id="IPR058603">
    <property type="entry name" value="DUF8167_2nd"/>
</dbReference>
<dbReference type="InterPro" id="IPR058480">
    <property type="entry name" value="DUF8167_N"/>
</dbReference>
<gene>
    <name evidence="3" type="ORF">GCM10009039_07310</name>
</gene>
<feature type="domain" description="RCK C-terminal" evidence="2">
    <location>
        <begin position="295"/>
        <end position="374"/>
    </location>
</feature>
<dbReference type="RefSeq" id="WP_188975952.1">
    <property type="nucleotide sequence ID" value="NZ_BMPG01000001.1"/>
</dbReference>
<comment type="caution">
    <text evidence="3">The sequence shown here is derived from an EMBL/GenBank/DDBJ whole genome shotgun (WGS) entry which is preliminary data.</text>
</comment>
<dbReference type="Pfam" id="PF26501">
    <property type="entry name" value="DUF8167"/>
    <property type="match status" value="1"/>
</dbReference>
<reference evidence="3" key="2">
    <citation type="submission" date="2020-09" db="EMBL/GenBank/DDBJ databases">
        <authorList>
            <person name="Sun Q."/>
            <person name="Ohkuma M."/>
        </authorList>
    </citation>
    <scope>NUCLEOTIDE SEQUENCE</scope>
    <source>
        <strain evidence="3">JCM 19596</strain>
    </source>
</reference>
<dbReference type="EMBL" id="BMPG01000001">
    <property type="protein sequence ID" value="GGL51565.1"/>
    <property type="molecule type" value="Genomic_DNA"/>
</dbReference>
<proteinExistence type="predicted"/>
<name>A0A830F911_9EURY</name>
<dbReference type="Pfam" id="PF26502">
    <property type="entry name" value="DUF8167_2nd"/>
    <property type="match status" value="1"/>
</dbReference>
<dbReference type="Pfam" id="PF26503">
    <property type="entry name" value="DUF8167_3rd"/>
    <property type="match status" value="1"/>
</dbReference>
<dbReference type="GO" id="GO:0008324">
    <property type="term" value="F:monoatomic cation transmembrane transporter activity"/>
    <property type="evidence" value="ECO:0007669"/>
    <property type="project" value="InterPro"/>
</dbReference>
<evidence type="ECO:0000313" key="4">
    <source>
        <dbReference type="Proteomes" id="UP000607197"/>
    </source>
</evidence>
<keyword evidence="4" id="KW-1185">Reference proteome</keyword>
<dbReference type="Proteomes" id="UP000607197">
    <property type="component" value="Unassembled WGS sequence"/>
</dbReference>
<dbReference type="InterPro" id="IPR058604">
    <property type="entry name" value="DUF8167_3rd"/>
</dbReference>
<feature type="transmembrane region" description="Helical" evidence="1">
    <location>
        <begin position="78"/>
        <end position="97"/>
    </location>
</feature>
<reference evidence="3" key="1">
    <citation type="journal article" date="2014" name="Int. J. Syst. Evol. Microbiol.">
        <title>Complete genome sequence of Corynebacterium casei LMG S-19264T (=DSM 44701T), isolated from a smear-ripened cheese.</title>
        <authorList>
            <consortium name="US DOE Joint Genome Institute (JGI-PGF)"/>
            <person name="Walter F."/>
            <person name="Albersmeier A."/>
            <person name="Kalinowski J."/>
            <person name="Ruckert C."/>
        </authorList>
    </citation>
    <scope>NUCLEOTIDE SEQUENCE</scope>
    <source>
        <strain evidence="3">JCM 19596</strain>
    </source>
</reference>
<dbReference type="GO" id="GO:0006813">
    <property type="term" value="P:potassium ion transport"/>
    <property type="evidence" value="ECO:0007669"/>
    <property type="project" value="InterPro"/>
</dbReference>
<sequence>MVAVLGIDVVDIARIVGLSVLAGLTAAVVAFVYRVYFRDRVATGITVLAAISSVALYLNTKTAFAQVMQGQTDLLEFGAVVFNVTAFAAAVAVSPAGQRVGDRAAMGTSAFLGAREIEGDVGQIVQAVGRVVAVEVPDTIHDIDSYDPVTDEVKAEVAGKTFLFPRRLTVEDLRGRVANRLKDDYDIGYVDVDLAADGTVEYIALGRRASGLGPTLGPGTAAAAVTADPPNAASPGDLVQVWTREEPHERVATGEIRGVAGDTVTLALDDQDAAKIAGNDYRLVTLPGEQAAERQFVSVLRAADETMAAVDIAENAALAGKTVADVETTVAAIRPVSGTITPIPRRNRALAAGDTLYVLGRPDAIRRVETAASKPDATAGKATDDA</sequence>
<dbReference type="InterPro" id="IPR036721">
    <property type="entry name" value="RCK_C_sf"/>
</dbReference>
<dbReference type="InterPro" id="IPR006037">
    <property type="entry name" value="RCK_C"/>
</dbReference>
<dbReference type="Gene3D" id="3.30.70.1450">
    <property type="entry name" value="Regulator of K+ conductance, C-terminal domain"/>
    <property type="match status" value="1"/>
</dbReference>
<keyword evidence="1" id="KW-1133">Transmembrane helix</keyword>
<organism evidence="3 4">
    <name type="scientific">Halocalculus aciditolerans</name>
    <dbReference type="NCBI Taxonomy" id="1383812"/>
    <lineage>
        <taxon>Archaea</taxon>
        <taxon>Methanobacteriati</taxon>
        <taxon>Methanobacteriota</taxon>
        <taxon>Stenosarchaea group</taxon>
        <taxon>Halobacteria</taxon>
        <taxon>Halobacteriales</taxon>
        <taxon>Halobacteriaceae</taxon>
        <taxon>Halocalculus</taxon>
    </lineage>
</organism>
<dbReference type="AlphaFoldDB" id="A0A830F911"/>
<protein>
    <recommendedName>
        <fullName evidence="2">RCK C-terminal domain-containing protein</fullName>
    </recommendedName>
</protein>
<evidence type="ECO:0000256" key="1">
    <source>
        <dbReference type="SAM" id="Phobius"/>
    </source>
</evidence>
<dbReference type="OrthoDB" id="205214at2157"/>
<dbReference type="Pfam" id="PF02080">
    <property type="entry name" value="TrkA_C"/>
    <property type="match status" value="1"/>
</dbReference>